<sequence>MQGPAIEPFEHDAEKEKYYADLLHMGTIDGSMDDGTAVAAEMEAALKEYDLIGSDLGIVPKTCKILPEDPSQLTRWIIGEEMVQKRFSHKNVTIADAQSIGVCNGQQGDNLPSDQEVVQLYQSNNIGRMRMYGPNPSTLQALGGSNIELVLDVPNPDLPALGSDPSAASQWVQNNVGNYFPSVKFRYIAVGNEVDPNKADTAQYVQFVLPAMQNVYNAIAALGLQASDQIKVSTATYSALVSNSYPPSQGSFDGVKSFMEPIIQFLAANKSPLLANIYPYFAYNGDQQHITLPYALFTASADQSGYQNLFDAMLDAMYSAVEKAGGPGVEIVVSESGWPSDGGGAGATSDNAGTYYKNLIQHVNGGSGTPKRPGKAIETYLFAMFDENKKNGAGTEQHFGLFSPNKQPKYQIAFN</sequence>
<proteinExistence type="inferred from homology"/>
<comment type="caution">
    <text evidence="6">The sequence shown here is derived from an EMBL/GenBank/DDBJ whole genome shotgun (WGS) entry which is preliminary data.</text>
</comment>
<dbReference type="AlphaFoldDB" id="A0A4S4D010"/>
<dbReference type="FunFam" id="3.20.20.80:FF:000010">
    <property type="entry name" value="glucan endo-1,3-beta-glucosidase, basic"/>
    <property type="match status" value="1"/>
</dbReference>
<accession>A0A4S4D010</accession>
<dbReference type="InterPro" id="IPR000490">
    <property type="entry name" value="Glyco_hydro_17"/>
</dbReference>
<reference evidence="6 7" key="1">
    <citation type="journal article" date="2018" name="Proc. Natl. Acad. Sci. U.S.A.">
        <title>Draft genome sequence of Camellia sinensis var. sinensis provides insights into the evolution of the tea genome and tea quality.</title>
        <authorList>
            <person name="Wei C."/>
            <person name="Yang H."/>
            <person name="Wang S."/>
            <person name="Zhao J."/>
            <person name="Liu C."/>
            <person name="Gao L."/>
            <person name="Xia E."/>
            <person name="Lu Y."/>
            <person name="Tai Y."/>
            <person name="She G."/>
            <person name="Sun J."/>
            <person name="Cao H."/>
            <person name="Tong W."/>
            <person name="Gao Q."/>
            <person name="Li Y."/>
            <person name="Deng W."/>
            <person name="Jiang X."/>
            <person name="Wang W."/>
            <person name="Chen Q."/>
            <person name="Zhang S."/>
            <person name="Li H."/>
            <person name="Wu J."/>
            <person name="Wang P."/>
            <person name="Li P."/>
            <person name="Shi C."/>
            <person name="Zheng F."/>
            <person name="Jian J."/>
            <person name="Huang B."/>
            <person name="Shan D."/>
            <person name="Shi M."/>
            <person name="Fang C."/>
            <person name="Yue Y."/>
            <person name="Li F."/>
            <person name="Li D."/>
            <person name="Wei S."/>
            <person name="Han B."/>
            <person name="Jiang C."/>
            <person name="Yin Y."/>
            <person name="Xia T."/>
            <person name="Zhang Z."/>
            <person name="Bennetzen J.L."/>
            <person name="Zhao S."/>
            <person name="Wan X."/>
        </authorList>
    </citation>
    <scope>NUCLEOTIDE SEQUENCE [LARGE SCALE GENOMIC DNA]</scope>
    <source>
        <strain evidence="7">cv. Shuchazao</strain>
        <tissue evidence="6">Leaf</tissue>
    </source>
</reference>
<evidence type="ECO:0000313" key="6">
    <source>
        <dbReference type="EMBL" id="THF95500.1"/>
    </source>
</evidence>
<organism evidence="6 7">
    <name type="scientific">Camellia sinensis var. sinensis</name>
    <name type="common">China tea</name>
    <dbReference type="NCBI Taxonomy" id="542762"/>
    <lineage>
        <taxon>Eukaryota</taxon>
        <taxon>Viridiplantae</taxon>
        <taxon>Streptophyta</taxon>
        <taxon>Embryophyta</taxon>
        <taxon>Tracheophyta</taxon>
        <taxon>Spermatophyta</taxon>
        <taxon>Magnoliopsida</taxon>
        <taxon>eudicotyledons</taxon>
        <taxon>Gunneridae</taxon>
        <taxon>Pentapetalae</taxon>
        <taxon>asterids</taxon>
        <taxon>Ericales</taxon>
        <taxon>Theaceae</taxon>
        <taxon>Camellia</taxon>
    </lineage>
</organism>
<evidence type="ECO:0008006" key="8">
    <source>
        <dbReference type="Google" id="ProtNLM"/>
    </source>
</evidence>
<gene>
    <name evidence="6" type="ORF">TEA_025922</name>
</gene>
<dbReference type="Proteomes" id="UP000306102">
    <property type="component" value="Unassembled WGS sequence"/>
</dbReference>
<dbReference type="PROSITE" id="PS00587">
    <property type="entry name" value="GLYCOSYL_HYDROL_F17"/>
    <property type="match status" value="1"/>
</dbReference>
<evidence type="ECO:0000256" key="3">
    <source>
        <dbReference type="ARBA" id="ARBA00023295"/>
    </source>
</evidence>
<dbReference type="InterPro" id="IPR017853">
    <property type="entry name" value="GH"/>
</dbReference>
<evidence type="ECO:0000313" key="7">
    <source>
        <dbReference type="Proteomes" id="UP000306102"/>
    </source>
</evidence>
<name>A0A4S4D010_CAMSN</name>
<evidence type="ECO:0000256" key="5">
    <source>
        <dbReference type="RuleBase" id="RU004336"/>
    </source>
</evidence>
<evidence type="ECO:0000256" key="1">
    <source>
        <dbReference type="ARBA" id="ARBA00008773"/>
    </source>
</evidence>
<dbReference type="Gene3D" id="3.20.20.80">
    <property type="entry name" value="Glycosidases"/>
    <property type="match status" value="1"/>
</dbReference>
<keyword evidence="3 5" id="KW-0326">Glycosidase</keyword>
<dbReference type="EMBL" id="SDRB02013251">
    <property type="protein sequence ID" value="THF95500.1"/>
    <property type="molecule type" value="Genomic_DNA"/>
</dbReference>
<dbReference type="GO" id="GO:0004553">
    <property type="term" value="F:hydrolase activity, hydrolyzing O-glycosyl compounds"/>
    <property type="evidence" value="ECO:0007669"/>
    <property type="project" value="InterPro"/>
</dbReference>
<dbReference type="InterPro" id="IPR044965">
    <property type="entry name" value="Glyco_hydro_17_plant"/>
</dbReference>
<protein>
    <recommendedName>
        <fullName evidence="8">Glucan endo-1,3-beta-D-glucosidase</fullName>
    </recommendedName>
</protein>
<keyword evidence="2 5" id="KW-0378">Hydrolase</keyword>
<dbReference type="PANTHER" id="PTHR32227">
    <property type="entry name" value="GLUCAN ENDO-1,3-BETA-GLUCOSIDASE BG1-RELATED-RELATED"/>
    <property type="match status" value="1"/>
</dbReference>
<evidence type="ECO:0000256" key="2">
    <source>
        <dbReference type="ARBA" id="ARBA00022801"/>
    </source>
</evidence>
<dbReference type="STRING" id="542762.A0A4S4D010"/>
<evidence type="ECO:0000256" key="4">
    <source>
        <dbReference type="RuleBase" id="RU004335"/>
    </source>
</evidence>
<dbReference type="Pfam" id="PF00332">
    <property type="entry name" value="Glyco_hydro_17"/>
    <property type="match status" value="1"/>
</dbReference>
<dbReference type="SUPFAM" id="SSF51445">
    <property type="entry name" value="(Trans)glycosidases"/>
    <property type="match status" value="1"/>
</dbReference>
<keyword evidence="7" id="KW-1185">Reference proteome</keyword>
<dbReference type="GO" id="GO:0005975">
    <property type="term" value="P:carbohydrate metabolic process"/>
    <property type="evidence" value="ECO:0007669"/>
    <property type="project" value="InterPro"/>
</dbReference>
<comment type="similarity">
    <text evidence="1 4">Belongs to the glycosyl hydrolase 17 family.</text>
</comment>